<comment type="similarity">
    <text evidence="1">Belongs to the DprA/Smf family.</text>
</comment>
<dbReference type="InterPro" id="IPR003488">
    <property type="entry name" value="DprA"/>
</dbReference>
<dbReference type="SUPFAM" id="SSF102405">
    <property type="entry name" value="MCP/YpsA-like"/>
    <property type="match status" value="1"/>
</dbReference>
<dbReference type="InterPro" id="IPR041614">
    <property type="entry name" value="DprA_WH"/>
</dbReference>
<evidence type="ECO:0000313" key="4">
    <source>
        <dbReference type="EMBL" id="HIW87996.1"/>
    </source>
</evidence>
<dbReference type="PANTHER" id="PTHR43022:SF1">
    <property type="entry name" value="PROTEIN SMF"/>
    <property type="match status" value="1"/>
</dbReference>
<organism evidence="4 5">
    <name type="scientific">Candidatus Onthomorpha intestinigallinarum</name>
    <dbReference type="NCBI Taxonomy" id="2840880"/>
    <lineage>
        <taxon>Bacteria</taxon>
        <taxon>Pseudomonadati</taxon>
        <taxon>Bacteroidota</taxon>
        <taxon>Bacteroidia</taxon>
        <taxon>Bacteroidales</taxon>
        <taxon>Candidatus Onthomorpha</taxon>
    </lineage>
</organism>
<sequence length="362" mass="40373">ALTRVYGVGPAMAKKLMEFYPSAEDLFNETAAGLEIIFKGRKKTIESVLSKSMFPVCERELRFIEENEIRAYFFTDQDYPERLRRMDDPPVCLFVKGRGSLDADRMVSIVGTRHATDYGKWMTANIVHELHRYGVSTVSGLALGIDSMVHIRSVAEGMPTFGVLGHGLDRIYPSSNWDLAKAMTDRGGLVTEFFSETELSSYNFPRRNRIIAALCDLCIVVESSRKGGSLITARLAQDYNREVLAVPGRVSDVNSEGCNNLISNNMAADLSNLDRIGEIMNWNVRDAQTANGDTISRKSIPDIPLNDNEKKVYEYIEKNKRVTIDEISSACSISISILSSLLMVLELKGLIKALPGKSYEVF</sequence>
<accession>A0A9D1RGS2</accession>
<reference evidence="4" key="1">
    <citation type="journal article" date="2021" name="PeerJ">
        <title>Extensive microbial diversity within the chicken gut microbiome revealed by metagenomics and culture.</title>
        <authorList>
            <person name="Gilroy R."/>
            <person name="Ravi A."/>
            <person name="Getino M."/>
            <person name="Pursley I."/>
            <person name="Horton D.L."/>
            <person name="Alikhan N.F."/>
            <person name="Baker D."/>
            <person name="Gharbi K."/>
            <person name="Hall N."/>
            <person name="Watson M."/>
            <person name="Adriaenssens E.M."/>
            <person name="Foster-Nyarko E."/>
            <person name="Jarju S."/>
            <person name="Secka A."/>
            <person name="Antonio M."/>
            <person name="Oren A."/>
            <person name="Chaudhuri R.R."/>
            <person name="La Ragione R."/>
            <person name="Hildebrand F."/>
            <person name="Pallen M.J."/>
        </authorList>
    </citation>
    <scope>NUCLEOTIDE SEQUENCE</scope>
    <source>
        <strain evidence="4">Gambia16-930</strain>
    </source>
</reference>
<dbReference type="InterPro" id="IPR036388">
    <property type="entry name" value="WH-like_DNA-bd_sf"/>
</dbReference>
<dbReference type="PANTHER" id="PTHR43022">
    <property type="entry name" value="PROTEIN SMF"/>
    <property type="match status" value="1"/>
</dbReference>
<dbReference type="Proteomes" id="UP000824267">
    <property type="component" value="Unassembled WGS sequence"/>
</dbReference>
<proteinExistence type="inferred from homology"/>
<dbReference type="SUPFAM" id="SSF46785">
    <property type="entry name" value="Winged helix' DNA-binding domain"/>
    <property type="match status" value="1"/>
</dbReference>
<dbReference type="Gene3D" id="3.40.50.450">
    <property type="match status" value="1"/>
</dbReference>
<dbReference type="Pfam" id="PF17782">
    <property type="entry name" value="WHD_DprA"/>
    <property type="match status" value="1"/>
</dbReference>
<dbReference type="EMBL" id="DXGG01000221">
    <property type="protein sequence ID" value="HIW87996.1"/>
    <property type="molecule type" value="Genomic_DNA"/>
</dbReference>
<protein>
    <submittedName>
        <fullName evidence="4">DNA-processing protein DprA</fullName>
    </submittedName>
</protein>
<evidence type="ECO:0000259" key="2">
    <source>
        <dbReference type="Pfam" id="PF02481"/>
    </source>
</evidence>
<reference evidence="4" key="2">
    <citation type="submission" date="2021-04" db="EMBL/GenBank/DDBJ databases">
        <authorList>
            <person name="Gilroy R."/>
        </authorList>
    </citation>
    <scope>NUCLEOTIDE SEQUENCE</scope>
    <source>
        <strain evidence="4">Gambia16-930</strain>
    </source>
</reference>
<dbReference type="AlphaFoldDB" id="A0A9D1RGS2"/>
<gene>
    <name evidence="4" type="primary">dprA</name>
    <name evidence="4" type="ORF">IAC47_06965</name>
</gene>
<dbReference type="NCBIfam" id="TIGR00732">
    <property type="entry name" value="dprA"/>
    <property type="match status" value="1"/>
</dbReference>
<comment type="caution">
    <text evidence="4">The sequence shown here is derived from an EMBL/GenBank/DDBJ whole genome shotgun (WGS) entry which is preliminary data.</text>
</comment>
<dbReference type="Gene3D" id="1.10.10.10">
    <property type="entry name" value="Winged helix-like DNA-binding domain superfamily/Winged helix DNA-binding domain"/>
    <property type="match status" value="1"/>
</dbReference>
<evidence type="ECO:0000313" key="5">
    <source>
        <dbReference type="Proteomes" id="UP000824267"/>
    </source>
</evidence>
<evidence type="ECO:0000259" key="3">
    <source>
        <dbReference type="Pfam" id="PF17782"/>
    </source>
</evidence>
<name>A0A9D1RGS2_9BACT</name>
<dbReference type="InterPro" id="IPR057666">
    <property type="entry name" value="DrpA_SLOG"/>
</dbReference>
<dbReference type="InterPro" id="IPR036390">
    <property type="entry name" value="WH_DNA-bd_sf"/>
</dbReference>
<feature type="non-terminal residue" evidence="4">
    <location>
        <position position="1"/>
    </location>
</feature>
<dbReference type="GO" id="GO:0009294">
    <property type="term" value="P:DNA-mediated transformation"/>
    <property type="evidence" value="ECO:0007669"/>
    <property type="project" value="InterPro"/>
</dbReference>
<evidence type="ECO:0000256" key="1">
    <source>
        <dbReference type="ARBA" id="ARBA00006525"/>
    </source>
</evidence>
<feature type="domain" description="DprA winged helix" evidence="3">
    <location>
        <begin position="303"/>
        <end position="357"/>
    </location>
</feature>
<feature type="domain" description="Smf/DprA SLOG" evidence="2">
    <location>
        <begin position="72"/>
        <end position="277"/>
    </location>
</feature>
<dbReference type="Pfam" id="PF02481">
    <property type="entry name" value="DNA_processg_A"/>
    <property type="match status" value="1"/>
</dbReference>